<feature type="domain" description="ABM" evidence="1">
    <location>
        <begin position="16"/>
        <end position="107"/>
    </location>
</feature>
<keyword evidence="3" id="KW-1185">Reference proteome</keyword>
<keyword evidence="2" id="KW-0560">Oxidoreductase</keyword>
<dbReference type="GO" id="GO:0004497">
    <property type="term" value="F:monooxygenase activity"/>
    <property type="evidence" value="ECO:0007669"/>
    <property type="project" value="UniProtKB-KW"/>
</dbReference>
<evidence type="ECO:0000313" key="3">
    <source>
        <dbReference type="Proteomes" id="UP001501706"/>
    </source>
</evidence>
<reference evidence="3" key="1">
    <citation type="journal article" date="2019" name="Int. J. Syst. Evol. Microbiol.">
        <title>The Global Catalogue of Microorganisms (GCM) 10K type strain sequencing project: providing services to taxonomists for standard genome sequencing and annotation.</title>
        <authorList>
            <consortium name="The Broad Institute Genomics Platform"/>
            <consortium name="The Broad Institute Genome Sequencing Center for Infectious Disease"/>
            <person name="Wu L."/>
            <person name="Ma J."/>
        </authorList>
    </citation>
    <scope>NUCLEOTIDE SEQUENCE [LARGE SCALE GENOMIC DNA]</scope>
    <source>
        <strain evidence="3">JCM 14330</strain>
    </source>
</reference>
<dbReference type="RefSeq" id="WP_338616118.1">
    <property type="nucleotide sequence ID" value="NZ_BAAAEN010000015.1"/>
</dbReference>
<comment type="caution">
    <text evidence="2">The sequence shown here is derived from an EMBL/GenBank/DDBJ whole genome shotgun (WGS) entry which is preliminary data.</text>
</comment>
<accession>A0ABP3MAA3</accession>
<sequence>MAFPAVATIAPEAACLTLINVYEVEPGKQDKLARTLAEATERTVRHQPGFLSVCIHRSLDGRRVANYAQWASKEHFDRFMKQPETQAQLQRFASLAKTVAPGLYVVDTVHAAPRSAAGAPEK</sequence>
<evidence type="ECO:0000259" key="1">
    <source>
        <dbReference type="PROSITE" id="PS51725"/>
    </source>
</evidence>
<keyword evidence="2" id="KW-0503">Monooxygenase</keyword>
<gene>
    <name evidence="2" type="ORF">GCM10009097_37550</name>
</gene>
<name>A0ABP3MAA3_9BURK</name>
<dbReference type="EMBL" id="BAAAEN010000015">
    <property type="protein sequence ID" value="GAA0516545.1"/>
    <property type="molecule type" value="Genomic_DNA"/>
</dbReference>
<dbReference type="Pfam" id="PF03992">
    <property type="entry name" value="ABM"/>
    <property type="match status" value="1"/>
</dbReference>
<dbReference type="InterPro" id="IPR007138">
    <property type="entry name" value="ABM_dom"/>
</dbReference>
<dbReference type="InterPro" id="IPR011008">
    <property type="entry name" value="Dimeric_a/b-barrel"/>
</dbReference>
<evidence type="ECO:0000313" key="2">
    <source>
        <dbReference type="EMBL" id="GAA0516545.1"/>
    </source>
</evidence>
<dbReference type="Proteomes" id="UP001501706">
    <property type="component" value="Unassembled WGS sequence"/>
</dbReference>
<protein>
    <submittedName>
        <fullName evidence="2">Antibiotic biosynthesis monooxygenase</fullName>
    </submittedName>
</protein>
<dbReference type="PROSITE" id="PS51725">
    <property type="entry name" value="ABM"/>
    <property type="match status" value="1"/>
</dbReference>
<dbReference type="SUPFAM" id="SSF54909">
    <property type="entry name" value="Dimeric alpha+beta barrel"/>
    <property type="match status" value="1"/>
</dbReference>
<dbReference type="Gene3D" id="3.30.70.100">
    <property type="match status" value="1"/>
</dbReference>
<proteinExistence type="predicted"/>
<organism evidence="2 3">
    <name type="scientific">Pigmentiphaga daeguensis</name>
    <dbReference type="NCBI Taxonomy" id="414049"/>
    <lineage>
        <taxon>Bacteria</taxon>
        <taxon>Pseudomonadati</taxon>
        <taxon>Pseudomonadota</taxon>
        <taxon>Betaproteobacteria</taxon>
        <taxon>Burkholderiales</taxon>
        <taxon>Alcaligenaceae</taxon>
        <taxon>Pigmentiphaga</taxon>
    </lineage>
</organism>